<feature type="compositionally biased region" description="Polar residues" evidence="6">
    <location>
        <begin position="203"/>
        <end position="212"/>
    </location>
</feature>
<keyword evidence="5" id="KW-0472">Membrane</keyword>
<proteinExistence type="inferred from homology"/>
<comment type="caution">
    <text evidence="7">The sequence shown here is derived from an EMBL/GenBank/DDBJ whole genome shotgun (WGS) entry which is preliminary data.</text>
</comment>
<feature type="region of interest" description="Disordered" evidence="6">
    <location>
        <begin position="290"/>
        <end position="470"/>
    </location>
</feature>
<evidence type="ECO:0000256" key="5">
    <source>
        <dbReference type="ARBA" id="ARBA00023136"/>
    </source>
</evidence>
<accession>A0A8H3IE14</accession>
<feature type="compositionally biased region" description="Polar residues" evidence="6">
    <location>
        <begin position="308"/>
        <end position="330"/>
    </location>
</feature>
<feature type="compositionally biased region" description="Polar residues" evidence="6">
    <location>
        <begin position="1"/>
        <end position="13"/>
    </location>
</feature>
<organism evidence="7 8">
    <name type="scientific">Heterodermia speciosa</name>
    <dbReference type="NCBI Taxonomy" id="116794"/>
    <lineage>
        <taxon>Eukaryota</taxon>
        <taxon>Fungi</taxon>
        <taxon>Dikarya</taxon>
        <taxon>Ascomycota</taxon>
        <taxon>Pezizomycotina</taxon>
        <taxon>Lecanoromycetes</taxon>
        <taxon>OSLEUM clade</taxon>
        <taxon>Lecanoromycetidae</taxon>
        <taxon>Caliciales</taxon>
        <taxon>Physciaceae</taxon>
        <taxon>Heterodermia</taxon>
    </lineage>
</organism>
<reference evidence="7" key="1">
    <citation type="submission" date="2021-03" db="EMBL/GenBank/DDBJ databases">
        <authorList>
            <person name="Tagirdzhanova G."/>
        </authorList>
    </citation>
    <scope>NUCLEOTIDE SEQUENCE</scope>
</reference>
<dbReference type="GO" id="GO:0045033">
    <property type="term" value="P:peroxisome inheritance"/>
    <property type="evidence" value="ECO:0007669"/>
    <property type="project" value="InterPro"/>
</dbReference>
<dbReference type="InterPro" id="IPR024758">
    <property type="entry name" value="Inp1"/>
</dbReference>
<feature type="compositionally biased region" description="Basic and acidic residues" evidence="6">
    <location>
        <begin position="214"/>
        <end position="227"/>
    </location>
</feature>
<feature type="compositionally biased region" description="Basic residues" evidence="6">
    <location>
        <begin position="447"/>
        <end position="457"/>
    </location>
</feature>
<gene>
    <name evidence="7" type="ORF">HETSPECPRED_002270</name>
</gene>
<comment type="function">
    <text evidence="1">Required for peroxisome inheritance.</text>
</comment>
<feature type="compositionally biased region" description="Polar residues" evidence="6">
    <location>
        <begin position="386"/>
        <end position="404"/>
    </location>
</feature>
<sequence length="573" mass="62733">MEVATTTPSTPENAHSPPIIRRAFTVPTKLSRPAKSPSEPSAHGAETLFAHGRCKIVSFNSRLKRPSSAGRDQRESPEPVGTLPWASTTERTIAAGPLRIYRVLEVSFLNSGDTLRPILAKSQCWCVDGESKFVLKIGYDSYYRIELPNTCAEENDKVEELKRVFAKVLQFEVTPCPFKRGFTVDLPERSTEPVKKRPWKPRQQPQLNSEQEYQLEHEDAGHKSSISDRVVTENDGIEPATLPDTDSALTGGVAMKANSQKDGEDQGTADVAAHVIDCEPDRLDLLKTPTRPKSLKASRAITAPPQLTLRTTPPSNSLSNAATRHSTRVQSPSVSSSMESFHSFHSPISPLPPSPPYSKPSSPTLSTCDDETIQVHRLRSKKGNTLDPTLSRDSPKQWITTPTPLESEAQAASPPPLPQTPTLISDTASQGEDSWSEAVTPSPQTQLRHRRSSRRRTPSPLPPPANIYSPTARLSGHHLTTAILQKTCSLLLGPPIQLVALMLNIARKIAKGSYCGFSFGTGESGQRIPCSWDFSDTEDDEIWDEDDYGVSLGNVSTSKNLKAKEVGGSWEID</sequence>
<dbReference type="OrthoDB" id="4097008at2759"/>
<feature type="compositionally biased region" description="Low complexity" evidence="6">
    <location>
        <begin position="331"/>
        <end position="348"/>
    </location>
</feature>
<dbReference type="GO" id="GO:0005780">
    <property type="term" value="C:extrinsic component of intraperoxisomal membrane"/>
    <property type="evidence" value="ECO:0007669"/>
    <property type="project" value="InterPro"/>
</dbReference>
<comment type="subcellular location">
    <subcellularLocation>
        <location evidence="2">Peroxisome membrane</location>
        <topology evidence="2">Peripheral membrane protein</topology>
    </subcellularLocation>
</comment>
<evidence type="ECO:0000256" key="2">
    <source>
        <dbReference type="ARBA" id="ARBA00004421"/>
    </source>
</evidence>
<feature type="region of interest" description="Disordered" evidence="6">
    <location>
        <begin position="189"/>
        <end position="227"/>
    </location>
</feature>
<name>A0A8H3IE14_9LECA</name>
<keyword evidence="8" id="KW-1185">Reference proteome</keyword>
<dbReference type="Pfam" id="PF12634">
    <property type="entry name" value="Inp1"/>
    <property type="match status" value="1"/>
</dbReference>
<feature type="region of interest" description="Disordered" evidence="6">
    <location>
        <begin position="1"/>
        <end position="44"/>
    </location>
</feature>
<feature type="compositionally biased region" description="Polar residues" evidence="6">
    <location>
        <begin position="420"/>
        <end position="446"/>
    </location>
</feature>
<protein>
    <recommendedName>
        <fullName evidence="4">Inheritance of peroxisomes protein 1</fullName>
    </recommendedName>
</protein>
<feature type="compositionally biased region" description="Pro residues" evidence="6">
    <location>
        <begin position="349"/>
        <end position="358"/>
    </location>
</feature>
<evidence type="ECO:0000256" key="6">
    <source>
        <dbReference type="SAM" id="MobiDB-lite"/>
    </source>
</evidence>
<dbReference type="Proteomes" id="UP000664521">
    <property type="component" value="Unassembled WGS sequence"/>
</dbReference>
<comment type="similarity">
    <text evidence="3">Belongs to the INP1 family.</text>
</comment>
<feature type="region of interest" description="Disordered" evidence="6">
    <location>
        <begin position="63"/>
        <end position="85"/>
    </location>
</feature>
<dbReference type="AlphaFoldDB" id="A0A8H3IE14"/>
<evidence type="ECO:0000313" key="7">
    <source>
        <dbReference type="EMBL" id="CAF9915023.1"/>
    </source>
</evidence>
<evidence type="ECO:0000256" key="3">
    <source>
        <dbReference type="ARBA" id="ARBA00010707"/>
    </source>
</evidence>
<evidence type="ECO:0000256" key="4">
    <source>
        <dbReference type="ARBA" id="ARBA00021397"/>
    </source>
</evidence>
<evidence type="ECO:0000256" key="1">
    <source>
        <dbReference type="ARBA" id="ARBA00003594"/>
    </source>
</evidence>
<evidence type="ECO:0000313" key="8">
    <source>
        <dbReference type="Proteomes" id="UP000664521"/>
    </source>
</evidence>
<dbReference type="EMBL" id="CAJPDS010000015">
    <property type="protein sequence ID" value="CAF9915023.1"/>
    <property type="molecule type" value="Genomic_DNA"/>
</dbReference>